<keyword evidence="1" id="KW-1133">Transmembrane helix</keyword>
<dbReference type="Proteomes" id="UP000033423">
    <property type="component" value="Unassembled WGS sequence"/>
</dbReference>
<organism evidence="2 3">
    <name type="scientific">Candidatus Magnetobacterium bavaricum</name>
    <dbReference type="NCBI Taxonomy" id="29290"/>
    <lineage>
        <taxon>Bacteria</taxon>
        <taxon>Pseudomonadati</taxon>
        <taxon>Nitrospirota</taxon>
        <taxon>Thermodesulfovibrionia</taxon>
        <taxon>Thermodesulfovibrionales</taxon>
        <taxon>Candidatus Magnetobacteriaceae</taxon>
        <taxon>Candidatus Magnetobacterium</taxon>
    </lineage>
</organism>
<protein>
    <submittedName>
        <fullName evidence="2">Membrane protein</fullName>
    </submittedName>
</protein>
<reference evidence="2 3" key="1">
    <citation type="submission" date="2015-02" db="EMBL/GenBank/DDBJ databases">
        <title>Single-cell genomics of uncultivated deep-branching MTB reveals a conserved set of magnetosome genes.</title>
        <authorList>
            <person name="Kolinko S."/>
            <person name="Richter M."/>
            <person name="Glockner F.O."/>
            <person name="Brachmann A."/>
            <person name="Schuler D."/>
        </authorList>
    </citation>
    <scope>NUCLEOTIDE SEQUENCE [LARGE SCALE GENOMIC DNA]</scope>
    <source>
        <strain evidence="2">TM-1</strain>
    </source>
</reference>
<keyword evidence="1" id="KW-0812">Transmembrane</keyword>
<feature type="transmembrane region" description="Helical" evidence="1">
    <location>
        <begin position="9"/>
        <end position="30"/>
    </location>
</feature>
<name>A0A0F3GZ01_9BACT</name>
<gene>
    <name evidence="2" type="ORF">MBAV_000605</name>
</gene>
<sequence>HHFYVGNNILGGAIIACIVVSKVFSFYIGAEIARNLIGTVIFWWILDVVLILINRFNDSENRPVKDWVI</sequence>
<dbReference type="AlphaFoldDB" id="A0A0F3GZ01"/>
<evidence type="ECO:0000256" key="1">
    <source>
        <dbReference type="SAM" id="Phobius"/>
    </source>
</evidence>
<feature type="transmembrane region" description="Helical" evidence="1">
    <location>
        <begin position="36"/>
        <end position="53"/>
    </location>
</feature>
<accession>A0A0F3GZ01</accession>
<keyword evidence="3" id="KW-1185">Reference proteome</keyword>
<comment type="caution">
    <text evidence="2">The sequence shown here is derived from an EMBL/GenBank/DDBJ whole genome shotgun (WGS) entry which is preliminary data.</text>
</comment>
<evidence type="ECO:0000313" key="3">
    <source>
        <dbReference type="Proteomes" id="UP000033423"/>
    </source>
</evidence>
<dbReference type="EMBL" id="LACI01000274">
    <property type="protein sequence ID" value="KJU87199.1"/>
    <property type="molecule type" value="Genomic_DNA"/>
</dbReference>
<feature type="non-terminal residue" evidence="2">
    <location>
        <position position="1"/>
    </location>
</feature>
<evidence type="ECO:0000313" key="2">
    <source>
        <dbReference type="EMBL" id="KJU87199.1"/>
    </source>
</evidence>
<keyword evidence="1" id="KW-0472">Membrane</keyword>
<proteinExistence type="predicted"/>